<dbReference type="Pfam" id="PF03466">
    <property type="entry name" value="LysR_substrate"/>
    <property type="match status" value="1"/>
</dbReference>
<dbReference type="Pfam" id="PF00126">
    <property type="entry name" value="HTH_1"/>
    <property type="match status" value="1"/>
</dbReference>
<evidence type="ECO:0000256" key="2">
    <source>
        <dbReference type="ARBA" id="ARBA00023015"/>
    </source>
</evidence>
<proteinExistence type="inferred from homology"/>
<keyword evidence="3" id="KW-0238">DNA-binding</keyword>
<dbReference type="Gene3D" id="3.40.190.290">
    <property type="match status" value="1"/>
</dbReference>
<comment type="similarity">
    <text evidence="1">Belongs to the LysR transcriptional regulatory family.</text>
</comment>
<dbReference type="InterPro" id="IPR036388">
    <property type="entry name" value="WH-like_DNA-bd_sf"/>
</dbReference>
<dbReference type="InterPro" id="IPR000847">
    <property type="entry name" value="LysR_HTH_N"/>
</dbReference>
<dbReference type="SUPFAM" id="SSF53850">
    <property type="entry name" value="Periplasmic binding protein-like II"/>
    <property type="match status" value="1"/>
</dbReference>
<dbReference type="PANTHER" id="PTHR30126:SF22">
    <property type="entry name" value="HTH-TYPE TRANSCRIPTIONAL REGULATOR YHAJ-RELATED"/>
    <property type="match status" value="1"/>
</dbReference>
<dbReference type="GO" id="GO:0000976">
    <property type="term" value="F:transcription cis-regulatory region binding"/>
    <property type="evidence" value="ECO:0007669"/>
    <property type="project" value="TreeGrafter"/>
</dbReference>
<dbReference type="PROSITE" id="PS50931">
    <property type="entry name" value="HTH_LYSR"/>
    <property type="match status" value="1"/>
</dbReference>
<protein>
    <submittedName>
        <fullName evidence="6">LysR family transcriptional regulator</fullName>
    </submittedName>
</protein>
<dbReference type="AlphaFoldDB" id="A0A0J1HB60"/>
<comment type="caution">
    <text evidence="6">The sequence shown here is derived from an EMBL/GenBank/DDBJ whole genome shotgun (WGS) entry which is preliminary data.</text>
</comment>
<dbReference type="STRING" id="1195763.ABT56_01280"/>
<keyword evidence="2" id="KW-0805">Transcription regulation</keyword>
<evidence type="ECO:0000313" key="7">
    <source>
        <dbReference type="Proteomes" id="UP000036097"/>
    </source>
</evidence>
<dbReference type="Proteomes" id="UP000036097">
    <property type="component" value="Unassembled WGS sequence"/>
</dbReference>
<reference evidence="6 7" key="1">
    <citation type="submission" date="2015-05" db="EMBL/GenBank/DDBJ databases">
        <title>Photobacterium galathea sp. nov.</title>
        <authorList>
            <person name="Machado H."/>
            <person name="Gram L."/>
        </authorList>
    </citation>
    <scope>NUCLEOTIDE SEQUENCE [LARGE SCALE GENOMIC DNA]</scope>
    <source>
        <strain evidence="6 7">CGMCC 1.12159</strain>
    </source>
</reference>
<dbReference type="CDD" id="cd05466">
    <property type="entry name" value="PBP2_LTTR_substrate"/>
    <property type="match status" value="1"/>
</dbReference>
<name>A0A0J1HB60_9GAMM</name>
<dbReference type="InterPro" id="IPR005119">
    <property type="entry name" value="LysR_subst-bd"/>
</dbReference>
<feature type="domain" description="HTH lysR-type" evidence="5">
    <location>
        <begin position="1"/>
        <end position="58"/>
    </location>
</feature>
<dbReference type="EMBL" id="LDOT01000002">
    <property type="protein sequence ID" value="KLV08879.1"/>
    <property type="molecule type" value="Genomic_DNA"/>
</dbReference>
<dbReference type="InterPro" id="IPR036390">
    <property type="entry name" value="WH_DNA-bd_sf"/>
</dbReference>
<dbReference type="GO" id="GO:0003700">
    <property type="term" value="F:DNA-binding transcription factor activity"/>
    <property type="evidence" value="ECO:0007669"/>
    <property type="project" value="InterPro"/>
</dbReference>
<accession>A0A0J1HB60</accession>
<dbReference type="SUPFAM" id="SSF46785">
    <property type="entry name" value="Winged helix' DNA-binding domain"/>
    <property type="match status" value="1"/>
</dbReference>
<gene>
    <name evidence="6" type="ORF">ABT56_01280</name>
</gene>
<organism evidence="6 7">
    <name type="scientific">Photobacterium aquae</name>
    <dbReference type="NCBI Taxonomy" id="1195763"/>
    <lineage>
        <taxon>Bacteria</taxon>
        <taxon>Pseudomonadati</taxon>
        <taxon>Pseudomonadota</taxon>
        <taxon>Gammaproteobacteria</taxon>
        <taxon>Vibrionales</taxon>
        <taxon>Vibrionaceae</taxon>
        <taxon>Photobacterium</taxon>
    </lineage>
</organism>
<dbReference type="PANTHER" id="PTHR30126">
    <property type="entry name" value="HTH-TYPE TRANSCRIPTIONAL REGULATOR"/>
    <property type="match status" value="1"/>
</dbReference>
<evidence type="ECO:0000259" key="5">
    <source>
        <dbReference type="PROSITE" id="PS50931"/>
    </source>
</evidence>
<dbReference type="Gene3D" id="1.10.10.10">
    <property type="entry name" value="Winged helix-like DNA-binding domain superfamily/Winged helix DNA-binding domain"/>
    <property type="match status" value="1"/>
</dbReference>
<keyword evidence="4" id="KW-0804">Transcription</keyword>
<evidence type="ECO:0000256" key="1">
    <source>
        <dbReference type="ARBA" id="ARBA00009437"/>
    </source>
</evidence>
<dbReference type="OrthoDB" id="9786526at2"/>
<dbReference type="PATRIC" id="fig|1195763.3.peg.283"/>
<sequence>MKIHQLEMFLETCIYGSIAEAARRLGKSRTTVSASINALEDQLGVTLLHRTGNQVILTEIGEAIKNDCERMVMIAGDIRAKCSQSMAGIESAIRIARDDALPEPFWRQLITEMSLQFPTTNVSVYVAPPPELHEMVSDNMVDVAYCLLPMTDTLPHNHHHILGQIRMMSVVHSSHPLSKLSRIISADLARYTEFTLSAIEDDNLVAVAPASSNYIALPFYEHLRNAVLDGTGWSTVPSVLINPYLRSGELKVLNHYRAMKWQPYGMIVGQNTNLGTLNQWLSGRLEQYLNEASL</sequence>
<evidence type="ECO:0000256" key="3">
    <source>
        <dbReference type="ARBA" id="ARBA00023125"/>
    </source>
</evidence>
<dbReference type="RefSeq" id="WP_047877041.1">
    <property type="nucleotide sequence ID" value="NZ_LDOT01000002.1"/>
</dbReference>
<evidence type="ECO:0000313" key="6">
    <source>
        <dbReference type="EMBL" id="KLV08879.1"/>
    </source>
</evidence>
<evidence type="ECO:0000256" key="4">
    <source>
        <dbReference type="ARBA" id="ARBA00023163"/>
    </source>
</evidence>
<keyword evidence="7" id="KW-1185">Reference proteome</keyword>